<proteinExistence type="predicted"/>
<feature type="chain" id="PRO_5017013236" description="Por secretion system C-terminal sorting domain" evidence="1">
    <location>
        <begin position="24"/>
        <end position="649"/>
    </location>
</feature>
<evidence type="ECO:0008006" key="6">
    <source>
        <dbReference type="Google" id="ProtNLM"/>
    </source>
</evidence>
<dbReference type="Gene3D" id="2.60.40.2700">
    <property type="match status" value="1"/>
</dbReference>
<gene>
    <name evidence="3" type="ORF">NCTC13492_03019</name>
    <name evidence="2" type="ORF">SAMN05421542_3457</name>
</gene>
<dbReference type="AlphaFoldDB" id="A0A2X2X217"/>
<dbReference type="RefSeq" id="WP_089737678.1">
    <property type="nucleotide sequence ID" value="NZ_FNEG01000005.1"/>
</dbReference>
<reference evidence="2 4" key="1">
    <citation type="submission" date="2016-10" db="EMBL/GenBank/DDBJ databases">
        <authorList>
            <person name="Varghese N."/>
            <person name="Submissions S."/>
        </authorList>
    </citation>
    <scope>NUCLEOTIDE SEQUENCE [LARGE SCALE GENOMIC DNA]</scope>
    <source>
        <strain evidence="2 4">DSM 19299</strain>
    </source>
</reference>
<evidence type="ECO:0000313" key="5">
    <source>
        <dbReference type="Proteomes" id="UP000251670"/>
    </source>
</evidence>
<accession>A0A2X2X217</accession>
<dbReference type="OrthoDB" id="7794186at2"/>
<evidence type="ECO:0000313" key="2">
    <source>
        <dbReference type="EMBL" id="SDJ40614.1"/>
    </source>
</evidence>
<reference evidence="3 5" key="2">
    <citation type="submission" date="2018-06" db="EMBL/GenBank/DDBJ databases">
        <authorList>
            <consortium name="Pathogen Informatics"/>
            <person name="Doyle S."/>
        </authorList>
    </citation>
    <scope>NUCLEOTIDE SEQUENCE [LARGE SCALE GENOMIC DNA]</scope>
    <source>
        <strain evidence="3 5">NCTC13492</strain>
    </source>
</reference>
<dbReference type="EMBL" id="UAWB01000012">
    <property type="protein sequence ID" value="SQB45957.1"/>
    <property type="molecule type" value="Genomic_DNA"/>
</dbReference>
<name>A0A2X2X217_CHRJE</name>
<evidence type="ECO:0000256" key="1">
    <source>
        <dbReference type="SAM" id="SignalP"/>
    </source>
</evidence>
<protein>
    <recommendedName>
        <fullName evidence="6">Por secretion system C-terminal sorting domain</fullName>
    </recommendedName>
</protein>
<dbReference type="EMBL" id="FNEG01000005">
    <property type="protein sequence ID" value="SDJ40614.1"/>
    <property type="molecule type" value="Genomic_DNA"/>
</dbReference>
<evidence type="ECO:0000313" key="3">
    <source>
        <dbReference type="EMBL" id="SQB45957.1"/>
    </source>
</evidence>
<keyword evidence="1" id="KW-0732">Signal</keyword>
<organism evidence="3 5">
    <name type="scientific">Chryseobacterium jejuense</name>
    <dbReference type="NCBI Taxonomy" id="445960"/>
    <lineage>
        <taxon>Bacteria</taxon>
        <taxon>Pseudomonadati</taxon>
        <taxon>Bacteroidota</taxon>
        <taxon>Flavobacteriia</taxon>
        <taxon>Flavobacteriales</taxon>
        <taxon>Weeksellaceae</taxon>
        <taxon>Chryseobacterium group</taxon>
        <taxon>Chryseobacterium</taxon>
    </lineage>
</organism>
<dbReference type="Proteomes" id="UP000199426">
    <property type="component" value="Unassembled WGS sequence"/>
</dbReference>
<keyword evidence="4" id="KW-1185">Reference proteome</keyword>
<sequence length="649" mass="72489">MNYKLLKLFFFVIVLLQASFMHAQDEVRIQKIEINGNTYTNSSTITLNKGEINTLIKVTYSISKNTPSYEQTGLNVKLFAKMAAGTPYQIFVDSRLFPFISGTGETFEYTAVIPNTSALIESNNSGKLFMVYSYGFTNVQSKAFPINFVQPAISNNTISGVVLTDYQKPAPTITGSEPKIPFGGYTYYWQRKNPGGNWYNLNYGTVNTRDYTPPASENRYNYKLRRAVEPTKQGLETSYSNEVDVRINISENNIVQSVTDNGTNITRTLVGSTPIGGTNSYTYQWQESTDGVYNWDDISGAQNSNYQIPELSSAKFFRRIARSNAVPQNYSNEIKIDELKILGNLIAAEGYNNYNIGSEKVQNGKVPKFSRLATQLPANLKSATGYPISIQWQSKTEGGNWTNIPGATNAIYIINTPLTQTIQYKRYIQSQYLPDSESNIITFVVSEQPPIENNTISFDPSNTDHILGTIPTGGTGDYSYIWAVDLHPDDSIGEFIFWGVSSATDTKMSEYENSIPLTSSEYHYTRYAISDGVWNKSNTLIFSPDDGIIQGKKTSKAFLSDKVDNKKAVTAATNNNDIYFNFKNYNGTKADIYLVNVSGGQPVKVMQTDLKDHNTTQICTFPAQYLPGIYIYKVVFNDGSVQTGKVIKK</sequence>
<feature type="signal peptide" evidence="1">
    <location>
        <begin position="1"/>
        <end position="23"/>
    </location>
</feature>
<dbReference type="STRING" id="445960.SAMN05421542_3457"/>
<evidence type="ECO:0000313" key="4">
    <source>
        <dbReference type="Proteomes" id="UP000199426"/>
    </source>
</evidence>
<dbReference type="Proteomes" id="UP000251670">
    <property type="component" value="Unassembled WGS sequence"/>
</dbReference>